<keyword evidence="11 16" id="KW-0472">Membrane</keyword>
<evidence type="ECO:0000256" key="15">
    <source>
        <dbReference type="ARBA" id="ARBA00026041"/>
    </source>
</evidence>
<keyword evidence="13" id="KW-0325">Glycoprotein</keyword>
<dbReference type="InParanoid" id="A0A7M7NGP5"/>
<keyword evidence="18" id="KW-1185">Reference proteome</keyword>
<dbReference type="InterPro" id="IPR027659">
    <property type="entry name" value="Sgcb"/>
</dbReference>
<dbReference type="GeneID" id="581434"/>
<evidence type="ECO:0000256" key="11">
    <source>
        <dbReference type="ARBA" id="ARBA00023136"/>
    </source>
</evidence>
<evidence type="ECO:0000256" key="12">
    <source>
        <dbReference type="ARBA" id="ARBA00023157"/>
    </source>
</evidence>
<keyword evidence="7" id="KW-0963">Cytoplasm</keyword>
<evidence type="ECO:0000256" key="10">
    <source>
        <dbReference type="ARBA" id="ARBA00022989"/>
    </source>
</evidence>
<evidence type="ECO:0000256" key="13">
    <source>
        <dbReference type="ARBA" id="ARBA00023180"/>
    </source>
</evidence>
<organism evidence="17 18">
    <name type="scientific">Strongylocentrotus purpuratus</name>
    <name type="common">Purple sea urchin</name>
    <dbReference type="NCBI Taxonomy" id="7668"/>
    <lineage>
        <taxon>Eukaryota</taxon>
        <taxon>Metazoa</taxon>
        <taxon>Echinodermata</taxon>
        <taxon>Eleutherozoa</taxon>
        <taxon>Echinozoa</taxon>
        <taxon>Echinoidea</taxon>
        <taxon>Euechinoidea</taxon>
        <taxon>Echinacea</taxon>
        <taxon>Camarodonta</taxon>
        <taxon>Echinidea</taxon>
        <taxon>Strongylocentrotidae</taxon>
        <taxon>Strongylocentrotus</taxon>
    </lineage>
</organism>
<dbReference type="Pfam" id="PF04790">
    <property type="entry name" value="Sarcoglycan_1"/>
    <property type="match status" value="1"/>
</dbReference>
<evidence type="ECO:0000256" key="4">
    <source>
        <dbReference type="ARBA" id="ARBA00007574"/>
    </source>
</evidence>
<evidence type="ECO:0000256" key="16">
    <source>
        <dbReference type="SAM" id="Phobius"/>
    </source>
</evidence>
<dbReference type="GO" id="GO:0007517">
    <property type="term" value="P:muscle organ development"/>
    <property type="evidence" value="ECO:0007669"/>
    <property type="project" value="InterPro"/>
</dbReference>
<evidence type="ECO:0000256" key="2">
    <source>
        <dbReference type="ARBA" id="ARBA00004245"/>
    </source>
</evidence>
<dbReference type="FunCoup" id="A0A7M7NGP5">
    <property type="interactions" value="805"/>
</dbReference>
<dbReference type="GO" id="GO:0042383">
    <property type="term" value="C:sarcolemma"/>
    <property type="evidence" value="ECO:0000318"/>
    <property type="project" value="GO_Central"/>
</dbReference>
<evidence type="ECO:0000313" key="17">
    <source>
        <dbReference type="EnsemblMetazoa" id="XP_030836200"/>
    </source>
</evidence>
<comment type="subcellular location">
    <subcellularLocation>
        <location evidence="3">Cell membrane</location>
        <location evidence="3">Sarcolemma</location>
        <topology evidence="3">Single-pass type II membrane protein</topology>
    </subcellularLocation>
    <subcellularLocation>
        <location evidence="2">Cytoplasm</location>
        <location evidence="2">Cytoskeleton</location>
    </subcellularLocation>
</comment>
<dbReference type="PANTHER" id="PTHR21142">
    <property type="entry name" value="SARCOGLYCANS"/>
    <property type="match status" value="1"/>
</dbReference>
<evidence type="ECO:0000256" key="1">
    <source>
        <dbReference type="ARBA" id="ARBA00002860"/>
    </source>
</evidence>
<evidence type="ECO:0000256" key="5">
    <source>
        <dbReference type="ARBA" id="ARBA00015329"/>
    </source>
</evidence>
<evidence type="ECO:0000256" key="7">
    <source>
        <dbReference type="ARBA" id="ARBA00022490"/>
    </source>
</evidence>
<evidence type="ECO:0000256" key="14">
    <source>
        <dbReference type="ARBA" id="ARBA00023212"/>
    </source>
</evidence>
<comment type="similarity">
    <text evidence="4">Belongs to the sarcoglycan beta/delta/gamma/zeta family.</text>
</comment>
<protein>
    <recommendedName>
        <fullName evidence="5">Beta-sarcoglycan</fullName>
    </recommendedName>
</protein>
<keyword evidence="6" id="KW-1003">Cell membrane</keyword>
<proteinExistence type="inferred from homology"/>
<dbReference type="Proteomes" id="UP000007110">
    <property type="component" value="Unassembled WGS sequence"/>
</dbReference>
<dbReference type="OrthoDB" id="5843723at2759"/>
<evidence type="ECO:0000313" key="18">
    <source>
        <dbReference type="Proteomes" id="UP000007110"/>
    </source>
</evidence>
<keyword evidence="12" id="KW-1015">Disulfide bond</keyword>
<keyword evidence="9" id="KW-0735">Signal-anchor</keyword>
<dbReference type="CTD" id="6443"/>
<dbReference type="RefSeq" id="XP_030836200.1">
    <property type="nucleotide sequence ID" value="XM_030980340.1"/>
</dbReference>
<dbReference type="GO" id="GO:0016012">
    <property type="term" value="C:sarcoglycan complex"/>
    <property type="evidence" value="ECO:0000318"/>
    <property type="project" value="GO_Central"/>
</dbReference>
<evidence type="ECO:0000256" key="8">
    <source>
        <dbReference type="ARBA" id="ARBA00022692"/>
    </source>
</evidence>
<dbReference type="OMA" id="KGVQGME"/>
<keyword evidence="14" id="KW-0206">Cytoskeleton</keyword>
<dbReference type="InterPro" id="IPR006875">
    <property type="entry name" value="Sarcoglycan"/>
</dbReference>
<keyword evidence="10 16" id="KW-1133">Transmembrane helix</keyword>
<name>A0A7M7NGP5_STRPU</name>
<dbReference type="AlphaFoldDB" id="A0A7M7NGP5"/>
<dbReference type="EnsemblMetazoa" id="XM_030980340">
    <property type="protein sequence ID" value="XP_030836200"/>
    <property type="gene ID" value="LOC581434"/>
</dbReference>
<feature type="transmembrane region" description="Helical" evidence="16">
    <location>
        <begin position="58"/>
        <end position="85"/>
    </location>
</feature>
<accession>A0A7M7NGP5</accession>
<dbReference type="KEGG" id="spu:581434"/>
<evidence type="ECO:0000256" key="6">
    <source>
        <dbReference type="ARBA" id="ARBA00022475"/>
    </source>
</evidence>
<evidence type="ECO:0000256" key="9">
    <source>
        <dbReference type="ARBA" id="ARBA00022968"/>
    </source>
</evidence>
<reference evidence="18" key="1">
    <citation type="submission" date="2015-02" db="EMBL/GenBank/DDBJ databases">
        <title>Genome sequencing for Strongylocentrotus purpuratus.</title>
        <authorList>
            <person name="Murali S."/>
            <person name="Liu Y."/>
            <person name="Vee V."/>
            <person name="English A."/>
            <person name="Wang M."/>
            <person name="Skinner E."/>
            <person name="Han Y."/>
            <person name="Muzny D.M."/>
            <person name="Worley K.C."/>
            <person name="Gibbs R.A."/>
        </authorList>
    </citation>
    <scope>NUCLEOTIDE SEQUENCE</scope>
</reference>
<evidence type="ECO:0000256" key="3">
    <source>
        <dbReference type="ARBA" id="ARBA00004274"/>
    </source>
</evidence>
<dbReference type="PANTHER" id="PTHR21142:SF2">
    <property type="entry name" value="BETA-SARCOGLYCAN"/>
    <property type="match status" value="1"/>
</dbReference>
<keyword evidence="8 16" id="KW-0812">Transmembrane</keyword>
<sequence>MEENNTAFRRSNSRLSMLDKSLERRRVNKEHNSNFRAGYVAVHEDHLHKTGLRGRKRFLAYFLLFLIYAVAIANLVLTVLIVLALRIDQNGSDVMEFRGEGGVKYKTDVMAERVLSDIGEFGGYKGQDLEVHGDGQPVILQHMIGHGSSVEFSGANTTLRSQEGLHIIDPLTGNTILHTANDSGIPSLTGMKQLKTTQVITTKVTPSIVDDLRVMSDQVLTIQGNEGLTIGAKDIDMSGSNIILNALDTLSLEGGPDGGIYINTTLLPRKSTASTGGVGMGLTLCVCGGTGRIFQVTAPPGVSHPCEKLITNPCL</sequence>
<comment type="subunit">
    <text evidence="15">Cross-link to form 2 major subcomplexes: one consisting of SGCB, SGCD and SGCG and the other consisting of SGCB and SGCD. The association between SGCB and SGCG is particularly strong while SGCA is loosely associated with the other sarcoglycans.</text>
</comment>
<dbReference type="GO" id="GO:0005856">
    <property type="term" value="C:cytoskeleton"/>
    <property type="evidence" value="ECO:0007669"/>
    <property type="project" value="UniProtKB-SubCell"/>
</dbReference>
<reference evidence="17" key="2">
    <citation type="submission" date="2021-01" db="UniProtKB">
        <authorList>
            <consortium name="EnsemblMetazoa"/>
        </authorList>
    </citation>
    <scope>IDENTIFICATION</scope>
</reference>
<comment type="function">
    <text evidence="1">Component of the sarcoglycan complex, a subcomplex of the dystrophin-glycoprotein complex which forms a link between the F-actin cytoskeleton and the extracellular matrix.</text>
</comment>